<proteinExistence type="predicted"/>
<evidence type="ECO:0000313" key="1">
    <source>
        <dbReference type="EMBL" id="KZP04475.1"/>
    </source>
</evidence>
<protein>
    <submittedName>
        <fullName evidence="1">Uncharacterized protein</fullName>
    </submittedName>
</protein>
<dbReference type="Proteomes" id="UP000076532">
    <property type="component" value="Unassembled WGS sequence"/>
</dbReference>
<sequence length="166" mass="18818">MEGGEHGGKTGWKAEPSALSRGIRAVVDGDVGESPSGYRPQCREAEMRGKANKARRARQWRWAIVRRGATEREKWSRERAVAVVVVVEAVKKRKHIIPTHEGGVYFEETRAHKYFADTQLAAAPNLITDQLERFFGHILMAKNLQVRSKCPQATVPPWREKLQLFS</sequence>
<organism evidence="1 2">
    <name type="scientific">Athelia psychrophila</name>
    <dbReference type="NCBI Taxonomy" id="1759441"/>
    <lineage>
        <taxon>Eukaryota</taxon>
        <taxon>Fungi</taxon>
        <taxon>Dikarya</taxon>
        <taxon>Basidiomycota</taxon>
        <taxon>Agaricomycotina</taxon>
        <taxon>Agaricomycetes</taxon>
        <taxon>Agaricomycetidae</taxon>
        <taxon>Atheliales</taxon>
        <taxon>Atheliaceae</taxon>
        <taxon>Athelia</taxon>
    </lineage>
</organism>
<keyword evidence="2" id="KW-1185">Reference proteome</keyword>
<name>A0A167UZJ4_9AGAM</name>
<reference evidence="1 2" key="1">
    <citation type="journal article" date="2016" name="Mol. Biol. Evol.">
        <title>Comparative Genomics of Early-Diverging Mushroom-Forming Fungi Provides Insights into the Origins of Lignocellulose Decay Capabilities.</title>
        <authorList>
            <person name="Nagy L.G."/>
            <person name="Riley R."/>
            <person name="Tritt A."/>
            <person name="Adam C."/>
            <person name="Daum C."/>
            <person name="Floudas D."/>
            <person name="Sun H."/>
            <person name="Yadav J.S."/>
            <person name="Pangilinan J."/>
            <person name="Larsson K.H."/>
            <person name="Matsuura K."/>
            <person name="Barry K."/>
            <person name="Labutti K."/>
            <person name="Kuo R."/>
            <person name="Ohm R.A."/>
            <person name="Bhattacharya S.S."/>
            <person name="Shirouzu T."/>
            <person name="Yoshinaga Y."/>
            <person name="Martin F.M."/>
            <person name="Grigoriev I.V."/>
            <person name="Hibbett D.S."/>
        </authorList>
    </citation>
    <scope>NUCLEOTIDE SEQUENCE [LARGE SCALE GENOMIC DNA]</scope>
    <source>
        <strain evidence="1 2">CBS 109695</strain>
    </source>
</reference>
<evidence type="ECO:0000313" key="2">
    <source>
        <dbReference type="Proteomes" id="UP000076532"/>
    </source>
</evidence>
<dbReference type="AlphaFoldDB" id="A0A167UZJ4"/>
<gene>
    <name evidence="1" type="ORF">FIBSPDRAFT_1054664</name>
</gene>
<dbReference type="EMBL" id="KV417920">
    <property type="protein sequence ID" value="KZP04475.1"/>
    <property type="molecule type" value="Genomic_DNA"/>
</dbReference>
<accession>A0A167UZJ4</accession>